<comment type="subcellular location">
    <subcellularLocation>
        <location evidence="1">Cell membrane</location>
        <topology evidence="1">Single-pass membrane protein</topology>
    </subcellularLocation>
</comment>
<evidence type="ECO:0000256" key="15">
    <source>
        <dbReference type="SAM" id="SignalP"/>
    </source>
</evidence>
<evidence type="ECO:0000256" key="9">
    <source>
        <dbReference type="ARBA" id="ARBA00022989"/>
    </source>
</evidence>
<comment type="catalytic activity">
    <reaction evidence="12">
        <text>L-tyrosyl-[protein] + ATP = O-phospho-L-tyrosyl-[protein] + ADP + H(+)</text>
        <dbReference type="Rhea" id="RHEA:10596"/>
        <dbReference type="Rhea" id="RHEA-COMP:10136"/>
        <dbReference type="Rhea" id="RHEA-COMP:20101"/>
        <dbReference type="ChEBI" id="CHEBI:15378"/>
        <dbReference type="ChEBI" id="CHEBI:30616"/>
        <dbReference type="ChEBI" id="CHEBI:46858"/>
        <dbReference type="ChEBI" id="CHEBI:61978"/>
        <dbReference type="ChEBI" id="CHEBI:456216"/>
        <dbReference type="EC" id="2.7.10.1"/>
    </reaction>
</comment>
<evidence type="ECO:0000259" key="16">
    <source>
        <dbReference type="PROSITE" id="PS50011"/>
    </source>
</evidence>
<dbReference type="WBParaSite" id="MBELARI_LOCUS12750">
    <property type="protein sequence ID" value="MBELARI_LOCUS12750"/>
    <property type="gene ID" value="MBELARI_LOCUS12750"/>
</dbReference>
<dbReference type="InterPro" id="IPR008266">
    <property type="entry name" value="Tyr_kinase_AS"/>
</dbReference>
<keyword evidence="3" id="KW-1003">Cell membrane</keyword>
<dbReference type="GO" id="GO:0005886">
    <property type="term" value="C:plasma membrane"/>
    <property type="evidence" value="ECO:0007669"/>
    <property type="project" value="UniProtKB-SubCell"/>
</dbReference>
<evidence type="ECO:0000256" key="5">
    <source>
        <dbReference type="ARBA" id="ARBA00022692"/>
    </source>
</evidence>
<keyword evidence="10 14" id="KW-0472">Membrane</keyword>
<dbReference type="GO" id="GO:0061564">
    <property type="term" value="P:axon development"/>
    <property type="evidence" value="ECO:0007669"/>
    <property type="project" value="UniProtKB-ARBA"/>
</dbReference>
<dbReference type="GO" id="GO:0048680">
    <property type="term" value="P:positive regulation of axon regeneration"/>
    <property type="evidence" value="ECO:0007669"/>
    <property type="project" value="UniProtKB-ARBA"/>
</dbReference>
<dbReference type="EC" id="2.7.10.1" evidence="2"/>
<feature type="chain" id="PRO_5042142830" description="receptor protein-tyrosine kinase" evidence="15">
    <location>
        <begin position="20"/>
        <end position="540"/>
    </location>
</feature>
<dbReference type="SUPFAM" id="SSF56112">
    <property type="entry name" value="Protein kinase-like (PK-like)"/>
    <property type="match status" value="1"/>
</dbReference>
<organism evidence="17 18">
    <name type="scientific">Mesorhabditis belari</name>
    <dbReference type="NCBI Taxonomy" id="2138241"/>
    <lineage>
        <taxon>Eukaryota</taxon>
        <taxon>Metazoa</taxon>
        <taxon>Ecdysozoa</taxon>
        <taxon>Nematoda</taxon>
        <taxon>Chromadorea</taxon>
        <taxon>Rhabditida</taxon>
        <taxon>Rhabditina</taxon>
        <taxon>Rhabditomorpha</taxon>
        <taxon>Rhabditoidea</taxon>
        <taxon>Rhabditidae</taxon>
        <taxon>Mesorhabditinae</taxon>
        <taxon>Mesorhabditis</taxon>
    </lineage>
</organism>
<dbReference type="GO" id="GO:0005524">
    <property type="term" value="F:ATP binding"/>
    <property type="evidence" value="ECO:0007669"/>
    <property type="project" value="UniProtKB-KW"/>
</dbReference>
<dbReference type="FunFam" id="3.30.200.20:FF:000586">
    <property type="entry name" value="Receptor protein-tyrosine kinase"/>
    <property type="match status" value="1"/>
</dbReference>
<keyword evidence="15" id="KW-0732">Signal</keyword>
<evidence type="ECO:0000313" key="17">
    <source>
        <dbReference type="Proteomes" id="UP000887575"/>
    </source>
</evidence>
<dbReference type="GO" id="GO:0007169">
    <property type="term" value="P:cell surface receptor protein tyrosine kinase signaling pathway"/>
    <property type="evidence" value="ECO:0007669"/>
    <property type="project" value="TreeGrafter"/>
</dbReference>
<dbReference type="InterPro" id="IPR000719">
    <property type="entry name" value="Prot_kinase_dom"/>
</dbReference>
<proteinExistence type="predicted"/>
<dbReference type="GO" id="GO:0045138">
    <property type="term" value="P:nematode male tail tip morphogenesis"/>
    <property type="evidence" value="ECO:0007669"/>
    <property type="project" value="UniProtKB-ARBA"/>
</dbReference>
<dbReference type="CDD" id="cd00192">
    <property type="entry name" value="PTKc"/>
    <property type="match status" value="1"/>
</dbReference>
<evidence type="ECO:0000256" key="3">
    <source>
        <dbReference type="ARBA" id="ARBA00022475"/>
    </source>
</evidence>
<dbReference type="Gene3D" id="1.10.510.10">
    <property type="entry name" value="Transferase(Phosphotransferase) domain 1"/>
    <property type="match status" value="1"/>
</dbReference>
<evidence type="ECO:0000256" key="10">
    <source>
        <dbReference type="ARBA" id="ARBA00023136"/>
    </source>
</evidence>
<feature type="domain" description="Protein kinase" evidence="16">
    <location>
        <begin position="195"/>
        <end position="518"/>
    </location>
</feature>
<evidence type="ECO:0000256" key="6">
    <source>
        <dbReference type="ARBA" id="ARBA00022741"/>
    </source>
</evidence>
<feature type="transmembrane region" description="Helical" evidence="14">
    <location>
        <begin position="71"/>
        <end position="97"/>
    </location>
</feature>
<keyword evidence="8" id="KW-0067">ATP-binding</keyword>
<evidence type="ECO:0000256" key="13">
    <source>
        <dbReference type="SAM" id="MobiDB-lite"/>
    </source>
</evidence>
<name>A0AAF3EFI9_9BILA</name>
<dbReference type="InterPro" id="IPR020635">
    <property type="entry name" value="Tyr_kinase_cat_dom"/>
</dbReference>
<evidence type="ECO:0000313" key="18">
    <source>
        <dbReference type="WBParaSite" id="MBELARI_LOCUS12750"/>
    </source>
</evidence>
<dbReference type="InterPro" id="IPR001245">
    <property type="entry name" value="Ser-Thr/Tyr_kinase_cat_dom"/>
</dbReference>
<evidence type="ECO:0000256" key="8">
    <source>
        <dbReference type="ARBA" id="ARBA00022840"/>
    </source>
</evidence>
<keyword evidence="6" id="KW-0547">Nucleotide-binding</keyword>
<dbReference type="SMART" id="SM00219">
    <property type="entry name" value="TyrKc"/>
    <property type="match status" value="1"/>
</dbReference>
<evidence type="ECO:0000256" key="7">
    <source>
        <dbReference type="ARBA" id="ARBA00022777"/>
    </source>
</evidence>
<dbReference type="FunFam" id="1.10.510.10:FF:001512">
    <property type="entry name" value="Receptor tyrosine-protein kinase erbB-2"/>
    <property type="match status" value="1"/>
</dbReference>
<reference evidence="18" key="1">
    <citation type="submission" date="2024-02" db="UniProtKB">
        <authorList>
            <consortium name="WormBaseParasite"/>
        </authorList>
    </citation>
    <scope>IDENTIFICATION</scope>
</reference>
<evidence type="ECO:0000256" key="1">
    <source>
        <dbReference type="ARBA" id="ARBA00004162"/>
    </source>
</evidence>
<dbReference type="PANTHER" id="PTHR24416:SF602">
    <property type="entry name" value="PROTEIN VER-1-RELATED"/>
    <property type="match status" value="1"/>
</dbReference>
<dbReference type="PANTHER" id="PTHR24416">
    <property type="entry name" value="TYROSINE-PROTEIN KINASE RECEPTOR"/>
    <property type="match status" value="1"/>
</dbReference>
<accession>A0AAF3EFI9</accession>
<keyword evidence="17" id="KW-1185">Reference proteome</keyword>
<evidence type="ECO:0000256" key="2">
    <source>
        <dbReference type="ARBA" id="ARBA00011902"/>
    </source>
</evidence>
<evidence type="ECO:0000256" key="11">
    <source>
        <dbReference type="ARBA" id="ARBA00023137"/>
    </source>
</evidence>
<dbReference type="Pfam" id="PF07714">
    <property type="entry name" value="PK_Tyr_Ser-Thr"/>
    <property type="match status" value="1"/>
</dbReference>
<sequence length="540" mass="61870">MGNFSTIFILFFLIFATKATDGEISDELDDLMQNKLYNPLRESIIQERKDFQKYKENDVETTETPEHKDPFWITLIIAGIVSLFLVPLSIIAVVIFCGKRLRMKLQTIQQGKEESEKTKSSTYSPLPISSARSQSNQHDRSTVDSGGSRLERPSVVDVIELGNFDPQEAANRKPLDQRIDEITYDPKFELDMVNLQLGTILGKGHFGKVCIGWLHRAKRLAFEDSFSQESKIPVAVKMPLDPYDEDQVDMLYAEVKVMTNIPLNPNVLTLIGAVTRGGRGMYMVLEKCEFNLLDLLHKHGEPFYDELVTTEPPPTDAESYVANDPDHFYAAEKGNPIEMPTNRPNAISTTKLLSFGYQVAKGMEFLSNIPCLHRDLAARNVMITGDHLARVSDFGLARKNDKDYYRVKKSVEVPRPIRWMSREAINDAYFSRASDVWSYGIVLYEMFSIGGLPYPAWSDDEVAMNIQRGQRNTRPMRCHKELWMFILECWRHKPEERPDFEKCSEVLEDHLKRANPTFLSSLKSTLVREMTKIQALAQYR</sequence>
<dbReference type="Proteomes" id="UP000887575">
    <property type="component" value="Unassembled WGS sequence"/>
</dbReference>
<dbReference type="PRINTS" id="PR00109">
    <property type="entry name" value="TYRKINASE"/>
</dbReference>
<evidence type="ECO:0000256" key="14">
    <source>
        <dbReference type="SAM" id="Phobius"/>
    </source>
</evidence>
<dbReference type="GO" id="GO:0043235">
    <property type="term" value="C:receptor complex"/>
    <property type="evidence" value="ECO:0007669"/>
    <property type="project" value="TreeGrafter"/>
</dbReference>
<keyword evidence="5 14" id="KW-0812">Transmembrane</keyword>
<evidence type="ECO:0000256" key="12">
    <source>
        <dbReference type="ARBA" id="ARBA00051243"/>
    </source>
</evidence>
<dbReference type="PROSITE" id="PS00109">
    <property type="entry name" value="PROTEIN_KINASE_TYR"/>
    <property type="match status" value="1"/>
</dbReference>
<dbReference type="Gene3D" id="3.30.200.20">
    <property type="entry name" value="Phosphorylase Kinase, domain 1"/>
    <property type="match status" value="1"/>
</dbReference>
<keyword evidence="4" id="KW-0808">Transferase</keyword>
<keyword evidence="11" id="KW-0829">Tyrosine-protein kinase</keyword>
<evidence type="ECO:0000256" key="4">
    <source>
        <dbReference type="ARBA" id="ARBA00022679"/>
    </source>
</evidence>
<dbReference type="PROSITE" id="PS50011">
    <property type="entry name" value="PROTEIN_KINASE_DOM"/>
    <property type="match status" value="1"/>
</dbReference>
<feature type="signal peptide" evidence="15">
    <location>
        <begin position="1"/>
        <end position="19"/>
    </location>
</feature>
<dbReference type="InterPro" id="IPR011009">
    <property type="entry name" value="Kinase-like_dom_sf"/>
</dbReference>
<feature type="region of interest" description="Disordered" evidence="13">
    <location>
        <begin position="108"/>
        <end position="149"/>
    </location>
</feature>
<keyword evidence="7" id="KW-0418">Kinase</keyword>
<dbReference type="AlphaFoldDB" id="A0AAF3EFI9"/>
<protein>
    <recommendedName>
        <fullName evidence="2">receptor protein-tyrosine kinase</fullName>
        <ecNumber evidence="2">2.7.10.1</ecNumber>
    </recommendedName>
</protein>
<dbReference type="GO" id="GO:0004714">
    <property type="term" value="F:transmembrane receptor protein tyrosine kinase activity"/>
    <property type="evidence" value="ECO:0007669"/>
    <property type="project" value="UniProtKB-EC"/>
</dbReference>
<keyword evidence="9 14" id="KW-1133">Transmembrane helix</keyword>
<dbReference type="InterPro" id="IPR050122">
    <property type="entry name" value="RTK"/>
</dbReference>